<proteinExistence type="predicted"/>
<evidence type="ECO:0000313" key="3">
    <source>
        <dbReference type="Proteomes" id="UP000203794"/>
    </source>
</evidence>
<reference evidence="2 3" key="1">
    <citation type="submission" date="2014-12" db="EMBL/GenBank/DDBJ databases">
        <title>Genome analysis of a novel jumbo phage RSL2 infecting the phytopathogen Ralstonia solanacearum.</title>
        <authorList>
            <person name="Kawasaki T."/>
            <person name="Fujie M."/>
            <person name="Chatchawankanphanich O."/>
            <person name="Ogata H."/>
            <person name="Yamada T."/>
        </authorList>
    </citation>
    <scope>NUCLEOTIDE SEQUENCE [LARGE SCALE GENOMIC DNA]</scope>
    <source>
        <strain evidence="2 3">RSL2</strain>
    </source>
</reference>
<dbReference type="Proteomes" id="UP000203794">
    <property type="component" value="Segment"/>
</dbReference>
<accession>A0A0A8J9H8</accession>
<organism evidence="2 3">
    <name type="scientific">Ralstonia phage RSL2</name>
    <dbReference type="NCBI Taxonomy" id="1585840"/>
    <lineage>
        <taxon>Viruses</taxon>
        <taxon>Duplodnaviria</taxon>
        <taxon>Heunggongvirae</taxon>
        <taxon>Uroviricota</taxon>
        <taxon>Caudoviricetes</taxon>
        <taxon>Chimalliviridae</taxon>
        <taxon>Chiangmaivirus</taxon>
        <taxon>Chiangmaivirus RSL2</taxon>
    </lineage>
</organism>
<feature type="compositionally biased region" description="Basic residues" evidence="1">
    <location>
        <begin position="37"/>
        <end position="46"/>
    </location>
</feature>
<name>A0A0A8J9H8_9CAUD</name>
<keyword evidence="3" id="KW-1185">Reference proteome</keyword>
<evidence type="ECO:0000313" key="2">
    <source>
        <dbReference type="EMBL" id="BAQ02654.2"/>
    </source>
</evidence>
<dbReference type="EMBL" id="AP014693">
    <property type="protein sequence ID" value="BAQ02654.2"/>
    <property type="molecule type" value="Genomic_DNA"/>
</dbReference>
<sequence length="46" mass="5387">MFQAAAHNEDIAKRHHMTQEQARKLMEEDKKIEAHISKSRAAKKRS</sequence>
<feature type="region of interest" description="Disordered" evidence="1">
    <location>
        <begin position="1"/>
        <end position="46"/>
    </location>
</feature>
<evidence type="ECO:0000256" key="1">
    <source>
        <dbReference type="SAM" id="MobiDB-lite"/>
    </source>
</evidence>
<feature type="compositionally biased region" description="Basic and acidic residues" evidence="1">
    <location>
        <begin position="7"/>
        <end position="36"/>
    </location>
</feature>
<protein>
    <submittedName>
        <fullName evidence="2">Uncharacterized protein</fullName>
    </submittedName>
</protein>